<evidence type="ECO:0000256" key="4">
    <source>
        <dbReference type="ARBA" id="ARBA00023136"/>
    </source>
</evidence>
<organism evidence="8 9">
    <name type="scientific">Sphingobacterium siyangense</name>
    <dbReference type="NCBI Taxonomy" id="459529"/>
    <lineage>
        <taxon>Bacteria</taxon>
        <taxon>Pseudomonadati</taxon>
        <taxon>Bacteroidota</taxon>
        <taxon>Sphingobacteriia</taxon>
        <taxon>Sphingobacteriales</taxon>
        <taxon>Sphingobacteriaceae</taxon>
        <taxon>Sphingobacterium</taxon>
    </lineage>
</organism>
<comment type="subcellular location">
    <subcellularLocation>
        <location evidence="1">Cell outer membrane</location>
    </subcellularLocation>
</comment>
<proteinExistence type="inferred from homology"/>
<feature type="domain" description="SusD-like N-terminal" evidence="7">
    <location>
        <begin position="102"/>
        <end position="220"/>
    </location>
</feature>
<dbReference type="RefSeq" id="WP_120333020.1">
    <property type="nucleotide sequence ID" value="NZ_CP070350.1"/>
</dbReference>
<dbReference type="EMBL" id="MCAQ01000002">
    <property type="protein sequence ID" value="RKF40917.1"/>
    <property type="molecule type" value="Genomic_DNA"/>
</dbReference>
<accession>A0A420G6V9</accession>
<dbReference type="Gene3D" id="1.25.40.390">
    <property type="match status" value="1"/>
</dbReference>
<comment type="similarity">
    <text evidence="2">Belongs to the SusD family.</text>
</comment>
<comment type="caution">
    <text evidence="8">The sequence shown here is derived from an EMBL/GenBank/DDBJ whole genome shotgun (WGS) entry which is preliminary data.</text>
</comment>
<keyword evidence="9" id="KW-1185">Reference proteome</keyword>
<reference evidence="8 9" key="1">
    <citation type="submission" date="2016-07" db="EMBL/GenBank/DDBJ databases">
        <title>Genome analysis of Sphingobacterium siyangense T12B17.</title>
        <authorList>
            <person name="Xu D."/>
            <person name="Su Y."/>
            <person name="Zheng S."/>
        </authorList>
    </citation>
    <scope>NUCLEOTIDE SEQUENCE [LARGE SCALE GENOMIC DNA]</scope>
    <source>
        <strain evidence="8 9">T12B17</strain>
    </source>
</reference>
<dbReference type="Pfam" id="PF14322">
    <property type="entry name" value="SusD-like_3"/>
    <property type="match status" value="1"/>
</dbReference>
<dbReference type="InterPro" id="IPR012944">
    <property type="entry name" value="SusD_RagB_dom"/>
</dbReference>
<evidence type="ECO:0000256" key="2">
    <source>
        <dbReference type="ARBA" id="ARBA00006275"/>
    </source>
</evidence>
<keyword evidence="3" id="KW-0732">Signal</keyword>
<evidence type="ECO:0000256" key="1">
    <source>
        <dbReference type="ARBA" id="ARBA00004442"/>
    </source>
</evidence>
<dbReference type="InterPro" id="IPR011990">
    <property type="entry name" value="TPR-like_helical_dom_sf"/>
</dbReference>
<evidence type="ECO:0000256" key="3">
    <source>
        <dbReference type="ARBA" id="ARBA00022729"/>
    </source>
</evidence>
<keyword evidence="4" id="KW-0472">Membrane</keyword>
<evidence type="ECO:0000259" key="6">
    <source>
        <dbReference type="Pfam" id="PF07980"/>
    </source>
</evidence>
<gene>
    <name evidence="8" type="ORF">BCY89_21005</name>
</gene>
<feature type="domain" description="RagB/SusD" evidence="6">
    <location>
        <begin position="364"/>
        <end position="491"/>
    </location>
</feature>
<dbReference type="InterPro" id="IPR033985">
    <property type="entry name" value="SusD-like_N"/>
</dbReference>
<dbReference type="GO" id="GO:0009279">
    <property type="term" value="C:cell outer membrane"/>
    <property type="evidence" value="ECO:0007669"/>
    <property type="project" value="UniProtKB-SubCell"/>
</dbReference>
<keyword evidence="5" id="KW-0998">Cell outer membrane</keyword>
<evidence type="ECO:0000259" key="7">
    <source>
        <dbReference type="Pfam" id="PF14322"/>
    </source>
</evidence>
<dbReference type="SUPFAM" id="SSF48452">
    <property type="entry name" value="TPR-like"/>
    <property type="match status" value="1"/>
</dbReference>
<evidence type="ECO:0000313" key="9">
    <source>
        <dbReference type="Proteomes" id="UP000286402"/>
    </source>
</evidence>
<protein>
    <submittedName>
        <fullName evidence="8">Glycan metabolism protein RagB</fullName>
    </submittedName>
</protein>
<dbReference type="AlphaFoldDB" id="A0A420G6V9"/>
<sequence length="515" mass="59319">MKIKRNIGRIAFVICLCTTVMMGCKKFLTVEPIDRLTGNNFYQSKEDVEANIARIYSQFFEKLNESWVIGAIGEARSGEIFPSPTAGTDRMILRDLGTNNMNAVYNNTLSGGRSQGYAMYKVSIWDTYYKVIQSCNILISKLEEGIPGLSASDKDRYKAEATFMRCLSYFWMVRLYGDVVYYTDAYFAKQLPREDMVSVISKSIADLESVKDIMPWTFGESSQRGARASRGSIIALLMHMKMWNANFDSSNATKYYESVASLGKELRASGVHHLYKLTPEEWAKVSKGRTEESLFEFYRTINYDDQNNAYAPLWDHFLRWPYKFPRYNQQFSIAYYSSIFMYRIYPLNGPADKRKELWYEDMYANDGLFVLKKFAANVFASGNEDSNPDNTFMIFRYADALLLEAEALANLGAAREAEAITVLNIVRDRAEAPRYAGGGTDLKNFIFEERCRELIGEGARYFDLIRTRRILNPQWTMNPMTIDQYNRRAWTWPLDASAKNFNSKIVLNDYWTGGN</sequence>
<name>A0A420G6V9_9SPHI</name>
<dbReference type="Pfam" id="PF07980">
    <property type="entry name" value="SusD_RagB"/>
    <property type="match status" value="1"/>
</dbReference>
<evidence type="ECO:0000256" key="5">
    <source>
        <dbReference type="ARBA" id="ARBA00023237"/>
    </source>
</evidence>
<evidence type="ECO:0000313" key="8">
    <source>
        <dbReference type="EMBL" id="RKF40917.1"/>
    </source>
</evidence>
<dbReference type="Proteomes" id="UP000286402">
    <property type="component" value="Unassembled WGS sequence"/>
</dbReference>
<dbReference type="PROSITE" id="PS51257">
    <property type="entry name" value="PROKAR_LIPOPROTEIN"/>
    <property type="match status" value="1"/>
</dbReference>